<dbReference type="GO" id="GO:0016757">
    <property type="term" value="F:glycosyltransferase activity"/>
    <property type="evidence" value="ECO:0007669"/>
    <property type="project" value="InterPro"/>
</dbReference>
<organism evidence="2 3">
    <name type="scientific">Candidatus Vogelbacteria bacterium CG22_combo_CG10-13_8_21_14_all_37_9</name>
    <dbReference type="NCBI Taxonomy" id="1975046"/>
    <lineage>
        <taxon>Bacteria</taxon>
        <taxon>Candidatus Vogeliibacteriota</taxon>
    </lineage>
</organism>
<dbReference type="InterPro" id="IPR040911">
    <property type="entry name" value="Exostosin_GT47"/>
</dbReference>
<evidence type="ECO:0000313" key="2">
    <source>
        <dbReference type="EMBL" id="PIP58150.1"/>
    </source>
</evidence>
<sequence length="343" mass="40385">MNNSKLKVYHGPLNKTWPLVWFLLVNYPDRKINYGRFGEVVQDYFEELLVEIVDQPDQADYLLLPYLYNQAKVDEAYLLEFSNLAKQYKKQIIVVYPGDSNEAVELPSSIVFRNSQYRQTLRPNEIMMPALTEDLGQGQNLIPRIKGERAVIGFCGWADFRSFKERSRYYLKLSFTFGLKRQGLWWRRKALTLLRDSKLIATNFLIRKSYSGNEKTISLDPIVARREYIDNILNSDFTLCVKGDGNFSVRFFEVLSLGRIPILIDTDCPLPLEDMIDYDTCILRIPYQNISHLASITADFYNNLNQEQFTAKQIKIREVFEQYLRLDSFFKFWLKNDRLKKYG</sequence>
<dbReference type="Proteomes" id="UP000229334">
    <property type="component" value="Unassembled WGS sequence"/>
</dbReference>
<gene>
    <name evidence="2" type="ORF">COX02_01760</name>
</gene>
<feature type="domain" description="Exostosin GT47" evidence="1">
    <location>
        <begin position="211"/>
        <end position="298"/>
    </location>
</feature>
<evidence type="ECO:0000313" key="3">
    <source>
        <dbReference type="Proteomes" id="UP000229334"/>
    </source>
</evidence>
<name>A0A2H0BMA1_9BACT</name>
<dbReference type="PANTHER" id="PTHR11062">
    <property type="entry name" value="EXOSTOSIN HEPARAN SULFATE GLYCOSYLTRANSFERASE -RELATED"/>
    <property type="match status" value="1"/>
</dbReference>
<dbReference type="AlphaFoldDB" id="A0A2H0BMA1"/>
<comment type="caution">
    <text evidence="2">The sequence shown here is derived from an EMBL/GenBank/DDBJ whole genome shotgun (WGS) entry which is preliminary data.</text>
</comment>
<accession>A0A2H0BMA1</accession>
<dbReference type="InterPro" id="IPR004263">
    <property type="entry name" value="Exostosin"/>
</dbReference>
<dbReference type="EMBL" id="PCSX01000028">
    <property type="protein sequence ID" value="PIP58150.1"/>
    <property type="molecule type" value="Genomic_DNA"/>
</dbReference>
<evidence type="ECO:0000259" key="1">
    <source>
        <dbReference type="Pfam" id="PF03016"/>
    </source>
</evidence>
<reference evidence="2 3" key="1">
    <citation type="submission" date="2017-09" db="EMBL/GenBank/DDBJ databases">
        <title>Depth-based differentiation of microbial function through sediment-hosted aquifers and enrichment of novel symbionts in the deep terrestrial subsurface.</title>
        <authorList>
            <person name="Probst A.J."/>
            <person name="Ladd B."/>
            <person name="Jarett J.K."/>
            <person name="Geller-Mcgrath D.E."/>
            <person name="Sieber C.M."/>
            <person name="Emerson J.B."/>
            <person name="Anantharaman K."/>
            <person name="Thomas B.C."/>
            <person name="Malmstrom R."/>
            <person name="Stieglmeier M."/>
            <person name="Klingl A."/>
            <person name="Woyke T."/>
            <person name="Ryan C.M."/>
            <person name="Banfield J.F."/>
        </authorList>
    </citation>
    <scope>NUCLEOTIDE SEQUENCE [LARGE SCALE GENOMIC DNA]</scope>
    <source>
        <strain evidence="2">CG22_combo_CG10-13_8_21_14_all_37_9</strain>
    </source>
</reference>
<protein>
    <recommendedName>
        <fullName evidence="1">Exostosin GT47 domain-containing protein</fullName>
    </recommendedName>
</protein>
<proteinExistence type="predicted"/>
<dbReference type="Pfam" id="PF03016">
    <property type="entry name" value="Exostosin_GT47"/>
    <property type="match status" value="1"/>
</dbReference>